<evidence type="ECO:0000256" key="1">
    <source>
        <dbReference type="ARBA" id="ARBA00023027"/>
    </source>
</evidence>
<reference evidence="3 4" key="1">
    <citation type="submission" date="2016-10" db="EMBL/GenBank/DDBJ databases">
        <authorList>
            <person name="de Groot N.N."/>
        </authorList>
    </citation>
    <scope>NUCLEOTIDE SEQUENCE [LARGE SCALE GENOMIC DNA]</scope>
    <source>
        <strain evidence="3">MBHS1</strain>
    </source>
</reference>
<dbReference type="GO" id="GO:0051287">
    <property type="term" value="F:NAD binding"/>
    <property type="evidence" value="ECO:0007669"/>
    <property type="project" value="InterPro"/>
</dbReference>
<dbReference type="InterPro" id="IPR036291">
    <property type="entry name" value="NAD(P)-bd_dom_sf"/>
</dbReference>
<sequence length="129" mass="14219">MLVLSRNCTKSAQYISLHIPSNEKTKGSINYDLLMSMPKGACVVNTARKEVICEEGLLKVFAERADFSYISDIAPVCKDEIAAKYEGRYFFTPKKMGAQTAEANINAGIAGANQIINFLEKGDETFKVN</sequence>
<dbReference type="InterPro" id="IPR006140">
    <property type="entry name" value="D-isomer_DH_NAD-bd"/>
</dbReference>
<gene>
    <name evidence="3" type="ORF">MBHS_01310</name>
</gene>
<evidence type="ECO:0000259" key="2">
    <source>
        <dbReference type="Pfam" id="PF02826"/>
    </source>
</evidence>
<proteinExistence type="predicted"/>
<dbReference type="SUPFAM" id="SSF51735">
    <property type="entry name" value="NAD(P)-binding Rossmann-fold domains"/>
    <property type="match status" value="1"/>
</dbReference>
<keyword evidence="1" id="KW-0520">NAD</keyword>
<dbReference type="RefSeq" id="WP_286019145.1">
    <property type="nucleotide sequence ID" value="NZ_FMSV02000267.1"/>
</dbReference>
<evidence type="ECO:0000313" key="4">
    <source>
        <dbReference type="Proteomes" id="UP000236724"/>
    </source>
</evidence>
<dbReference type="Proteomes" id="UP000236724">
    <property type="component" value="Unassembled WGS sequence"/>
</dbReference>
<keyword evidence="4" id="KW-1185">Reference proteome</keyword>
<accession>A0A1H6F8P3</accession>
<dbReference type="Pfam" id="PF02826">
    <property type="entry name" value="2-Hacid_dh_C"/>
    <property type="match status" value="1"/>
</dbReference>
<dbReference type="EMBL" id="FMSV02000267">
    <property type="protein sequence ID" value="SEH05456.1"/>
    <property type="molecule type" value="Genomic_DNA"/>
</dbReference>
<dbReference type="Gene3D" id="3.40.50.720">
    <property type="entry name" value="NAD(P)-binding Rossmann-like Domain"/>
    <property type="match status" value="2"/>
</dbReference>
<dbReference type="AlphaFoldDB" id="A0A1H6F8P3"/>
<protein>
    <submittedName>
        <fullName evidence="3">Glycerate dehydrogenase</fullName>
    </submittedName>
</protein>
<evidence type="ECO:0000313" key="3">
    <source>
        <dbReference type="EMBL" id="SEH05456.1"/>
    </source>
</evidence>
<organism evidence="3 4">
    <name type="scientific">Candidatus Venteria ishoeyi</name>
    <dbReference type="NCBI Taxonomy" id="1899563"/>
    <lineage>
        <taxon>Bacteria</taxon>
        <taxon>Pseudomonadati</taxon>
        <taxon>Pseudomonadota</taxon>
        <taxon>Gammaproteobacteria</taxon>
        <taxon>Thiotrichales</taxon>
        <taxon>Thiotrichaceae</taxon>
        <taxon>Venteria</taxon>
    </lineage>
</organism>
<feature type="domain" description="D-isomer specific 2-hydroxyacid dehydrogenase NAD-binding" evidence="2">
    <location>
        <begin position="9"/>
        <end position="72"/>
    </location>
</feature>
<name>A0A1H6F8P3_9GAMM</name>